<organism evidence="1 2">
    <name type="scientific">Sedimenticola thiotaurini</name>
    <dbReference type="NCBI Taxonomy" id="1543721"/>
    <lineage>
        <taxon>Bacteria</taxon>
        <taxon>Pseudomonadati</taxon>
        <taxon>Pseudomonadota</taxon>
        <taxon>Gammaproteobacteria</taxon>
        <taxon>Chromatiales</taxon>
        <taxon>Sedimenticolaceae</taxon>
        <taxon>Sedimenticola</taxon>
    </lineage>
</organism>
<protein>
    <submittedName>
        <fullName evidence="1">Triphosphoribosyl-dephospho-CoA synthase</fullName>
    </submittedName>
</protein>
<dbReference type="InterPro" id="IPR002736">
    <property type="entry name" value="CitG"/>
</dbReference>
<dbReference type="EMBL" id="VMRY01000015">
    <property type="protein sequence ID" value="TVT57375.1"/>
    <property type="molecule type" value="Genomic_DNA"/>
</dbReference>
<sequence length="307" mass="33392">MSRITSQQISDLYQHACTLDVAAFKPGNVSHQSAGHGMVADQFLASAQVSAKVITNPSYSLGQRILEAVGATQQAVGCNTNLGIILLCAPIIQAVIDYPELSLQDAVRNVLAASQVDDSSKLFAAIRMANPGGLGQSDAEDVSGVATLPLIDVMTLAAQRDLIARQYSNGFYELQWVVQPYLATAIEQHGEEVLAVTDLFLYLLALYQDSHIERKQGSTQAATVCRWAAAVHQKFLETDQPSVRQQLLIEMDRKLKQQSINPGTTADLCVAGVFIHHLQKQVIHNTGVARNYPRMMKPSVAETPQIL</sequence>
<proteinExistence type="predicted"/>
<dbReference type="AlphaFoldDB" id="A0A558D8M8"/>
<accession>A0A558D8M8</accession>
<dbReference type="Proteomes" id="UP000317355">
    <property type="component" value="Unassembled WGS sequence"/>
</dbReference>
<dbReference type="Gene3D" id="1.10.4200.10">
    <property type="entry name" value="Triphosphoribosyl-dephospho-CoA protein"/>
    <property type="match status" value="1"/>
</dbReference>
<dbReference type="PANTHER" id="PTHR42280:SF1">
    <property type="entry name" value="CITG FAMILY PROTEIN"/>
    <property type="match status" value="1"/>
</dbReference>
<name>A0A558D8M8_9GAMM</name>
<dbReference type="Pfam" id="PF01874">
    <property type="entry name" value="CitG"/>
    <property type="match status" value="1"/>
</dbReference>
<dbReference type="PANTHER" id="PTHR42280">
    <property type="entry name" value="CITG FAMILY PROTEIN"/>
    <property type="match status" value="1"/>
</dbReference>
<dbReference type="GO" id="GO:0046917">
    <property type="term" value="F:triphosphoribosyl-dephospho-CoA synthase activity"/>
    <property type="evidence" value="ECO:0007669"/>
    <property type="project" value="InterPro"/>
</dbReference>
<evidence type="ECO:0000313" key="2">
    <source>
        <dbReference type="Proteomes" id="UP000317355"/>
    </source>
</evidence>
<evidence type="ECO:0000313" key="1">
    <source>
        <dbReference type="EMBL" id="TVT57375.1"/>
    </source>
</evidence>
<comment type="caution">
    <text evidence="1">The sequence shown here is derived from an EMBL/GenBank/DDBJ whole genome shotgun (WGS) entry which is preliminary data.</text>
</comment>
<gene>
    <name evidence="1" type="ORF">FHK82_06205</name>
</gene>
<reference evidence="1 2" key="1">
    <citation type="submission" date="2019-07" db="EMBL/GenBank/DDBJ databases">
        <title>The pathways for chlorine oxyanion respiration interact through the shared metabolite chlorate.</title>
        <authorList>
            <person name="Barnum T.P."/>
            <person name="Cheng Y."/>
            <person name="Hill K.A."/>
            <person name="Lucas L.N."/>
            <person name="Carlson H.K."/>
            <person name="Coates J.D."/>
        </authorList>
    </citation>
    <scope>NUCLEOTIDE SEQUENCE [LARGE SCALE GENOMIC DNA]</scope>
    <source>
        <strain evidence="1">BK-3</strain>
    </source>
</reference>
<dbReference type="GO" id="GO:0005524">
    <property type="term" value="F:ATP binding"/>
    <property type="evidence" value="ECO:0007669"/>
    <property type="project" value="InterPro"/>
</dbReference>